<sequence>MMNSGGAAHFKGVGESKEILGLKDEVFEKEGANLDEEMLVRVENPLEALRTVEDHCDGEEVGYEQEDNGDVKKILSPRIRGGQALRVHDDNDVLEEEEEEGGHEDDGRSGNDYDEGEERKDEKNRLEKTEMTNGCGTQGVEQDDEEPEEVVVLNDDERKDVEEAEVLLELPLSGGPPRVVLEANDDEYEDDDEEEDEQEEDGVVEDMPLPQVGGSWIYSVGDDGDVNENDNDDDDVLEGEGGDGDDCDLSDDEDDDDDDDEEDEEFGTEYLVRPIARAEDEENLSDFEPVEENDEDDDIDEDDDDDDDDHVGIAKQGTSAKRKRASEEDCSDDERSNR</sequence>
<evidence type="ECO:0000256" key="1">
    <source>
        <dbReference type="SAM" id="MobiDB-lite"/>
    </source>
</evidence>
<reference evidence="2 3" key="1">
    <citation type="journal article" date="2020" name="Nat. Food">
        <title>A phased Vanilla planifolia genome enables genetic improvement of flavour and production.</title>
        <authorList>
            <person name="Hasing T."/>
            <person name="Tang H."/>
            <person name="Brym M."/>
            <person name="Khazi F."/>
            <person name="Huang T."/>
            <person name="Chambers A.H."/>
        </authorList>
    </citation>
    <scope>NUCLEOTIDE SEQUENCE [LARGE SCALE GENOMIC DNA]</scope>
    <source>
        <tissue evidence="2">Leaf</tissue>
    </source>
</reference>
<proteinExistence type="predicted"/>
<feature type="compositionally biased region" description="Basic and acidic residues" evidence="1">
    <location>
        <begin position="104"/>
        <end position="130"/>
    </location>
</feature>
<dbReference type="PANTHER" id="PTHR37195">
    <property type="entry name" value="OS01G0332900 PROTEIN"/>
    <property type="match status" value="1"/>
</dbReference>
<organism evidence="2 3">
    <name type="scientific">Vanilla planifolia</name>
    <name type="common">Vanilla</name>
    <dbReference type="NCBI Taxonomy" id="51239"/>
    <lineage>
        <taxon>Eukaryota</taxon>
        <taxon>Viridiplantae</taxon>
        <taxon>Streptophyta</taxon>
        <taxon>Embryophyta</taxon>
        <taxon>Tracheophyta</taxon>
        <taxon>Spermatophyta</taxon>
        <taxon>Magnoliopsida</taxon>
        <taxon>Liliopsida</taxon>
        <taxon>Asparagales</taxon>
        <taxon>Orchidaceae</taxon>
        <taxon>Vanilloideae</taxon>
        <taxon>Vanilleae</taxon>
        <taxon>Vanilla</taxon>
    </lineage>
</organism>
<feature type="compositionally biased region" description="Acidic residues" evidence="1">
    <location>
        <begin position="56"/>
        <end position="68"/>
    </location>
</feature>
<dbReference type="AlphaFoldDB" id="A0A835UZJ0"/>
<feature type="compositionally biased region" description="Acidic residues" evidence="1">
    <location>
        <begin position="183"/>
        <end position="204"/>
    </location>
</feature>
<keyword evidence="3" id="KW-1185">Reference proteome</keyword>
<dbReference type="Proteomes" id="UP000636800">
    <property type="component" value="Chromosome 5"/>
</dbReference>
<feature type="region of interest" description="Disordered" evidence="1">
    <location>
        <begin position="52"/>
        <end position="338"/>
    </location>
</feature>
<dbReference type="EMBL" id="JADCNL010000005">
    <property type="protein sequence ID" value="KAG0481764.1"/>
    <property type="molecule type" value="Genomic_DNA"/>
</dbReference>
<protein>
    <submittedName>
        <fullName evidence="2">Uncharacterized protein</fullName>
    </submittedName>
</protein>
<name>A0A835UZJ0_VANPL</name>
<feature type="compositionally biased region" description="Acidic residues" evidence="1">
    <location>
        <begin position="279"/>
        <end position="309"/>
    </location>
</feature>
<evidence type="ECO:0000313" key="3">
    <source>
        <dbReference type="Proteomes" id="UP000636800"/>
    </source>
</evidence>
<feature type="compositionally biased region" description="Acidic residues" evidence="1">
    <location>
        <begin position="92"/>
        <end position="103"/>
    </location>
</feature>
<dbReference type="PANTHER" id="PTHR37195:SF2">
    <property type="entry name" value="NUCLEOLIN-LIKE"/>
    <property type="match status" value="1"/>
</dbReference>
<gene>
    <name evidence="2" type="ORF">HPP92_012622</name>
</gene>
<accession>A0A835UZJ0</accession>
<evidence type="ECO:0000313" key="2">
    <source>
        <dbReference type="EMBL" id="KAG0481764.1"/>
    </source>
</evidence>
<comment type="caution">
    <text evidence="2">The sequence shown here is derived from an EMBL/GenBank/DDBJ whole genome shotgun (WGS) entry which is preliminary data.</text>
</comment>
<feature type="compositionally biased region" description="Acidic residues" evidence="1">
    <location>
        <begin position="222"/>
        <end position="267"/>
    </location>
</feature>
<dbReference type="OrthoDB" id="2019149at2759"/>